<dbReference type="AlphaFoldDB" id="A0A4S8JSI8"/>
<comment type="caution">
    <text evidence="3">The sequence shown here is derived from an EMBL/GenBank/DDBJ whole genome shotgun (WGS) entry which is preliminary data.</text>
</comment>
<evidence type="ECO:0000313" key="4">
    <source>
        <dbReference type="Proteomes" id="UP000317650"/>
    </source>
</evidence>
<organism evidence="3 4">
    <name type="scientific">Musa balbisiana</name>
    <name type="common">Banana</name>
    <dbReference type="NCBI Taxonomy" id="52838"/>
    <lineage>
        <taxon>Eukaryota</taxon>
        <taxon>Viridiplantae</taxon>
        <taxon>Streptophyta</taxon>
        <taxon>Embryophyta</taxon>
        <taxon>Tracheophyta</taxon>
        <taxon>Spermatophyta</taxon>
        <taxon>Magnoliopsida</taxon>
        <taxon>Liliopsida</taxon>
        <taxon>Zingiberales</taxon>
        <taxon>Musaceae</taxon>
        <taxon>Musa</taxon>
    </lineage>
</organism>
<proteinExistence type="predicted"/>
<keyword evidence="4" id="KW-1185">Reference proteome</keyword>
<gene>
    <name evidence="3" type="ORF">C4D60_Mb01t33410</name>
</gene>
<name>A0A4S8JSI8_MUSBA</name>
<evidence type="ECO:0000313" key="3">
    <source>
        <dbReference type="EMBL" id="THU65084.1"/>
    </source>
</evidence>
<sequence length="112" mass="12686">MGHFGRKIKIEDKREGEIKKGKKKIEQEEIARGSWRTDGVEIFEHDGMHTESLRNIENVWKAKQKHEAEQRSPRSSASRSRTSARSPSSASSKNKPASSRKPRSPSFPSLVS</sequence>
<dbReference type="Pfam" id="PF10197">
    <property type="entry name" value="Cir_N"/>
    <property type="match status" value="1"/>
</dbReference>
<evidence type="ECO:0000256" key="1">
    <source>
        <dbReference type="SAM" id="MobiDB-lite"/>
    </source>
</evidence>
<accession>A0A4S8JSI8</accession>
<feature type="domain" description="CBF1-interacting co-repressor CIR N-terminal" evidence="2">
    <location>
        <begin position="49"/>
        <end position="71"/>
    </location>
</feature>
<feature type="compositionally biased region" description="Basic and acidic residues" evidence="1">
    <location>
        <begin position="8"/>
        <end position="31"/>
    </location>
</feature>
<feature type="region of interest" description="Disordered" evidence="1">
    <location>
        <begin position="60"/>
        <end position="112"/>
    </location>
</feature>
<protein>
    <recommendedName>
        <fullName evidence="2">CBF1-interacting co-repressor CIR N-terminal domain-containing protein</fullName>
    </recommendedName>
</protein>
<evidence type="ECO:0000259" key="2">
    <source>
        <dbReference type="Pfam" id="PF10197"/>
    </source>
</evidence>
<dbReference type="InterPro" id="IPR019339">
    <property type="entry name" value="CIR_N_dom"/>
</dbReference>
<feature type="compositionally biased region" description="Low complexity" evidence="1">
    <location>
        <begin position="73"/>
        <end position="97"/>
    </location>
</feature>
<feature type="region of interest" description="Disordered" evidence="1">
    <location>
        <begin position="1"/>
        <end position="32"/>
    </location>
</feature>
<dbReference type="EMBL" id="PYDT01000004">
    <property type="protein sequence ID" value="THU65084.1"/>
    <property type="molecule type" value="Genomic_DNA"/>
</dbReference>
<reference evidence="3 4" key="1">
    <citation type="journal article" date="2019" name="Nat. Plants">
        <title>Genome sequencing of Musa balbisiana reveals subgenome evolution and function divergence in polyploid bananas.</title>
        <authorList>
            <person name="Yao X."/>
        </authorList>
    </citation>
    <scope>NUCLEOTIDE SEQUENCE [LARGE SCALE GENOMIC DNA]</scope>
    <source>
        <strain evidence="4">cv. DH-PKW</strain>
        <tissue evidence="3">Leaves</tissue>
    </source>
</reference>
<dbReference type="Proteomes" id="UP000317650">
    <property type="component" value="Chromosome 1"/>
</dbReference>